<name>D9W9A6_9ACTN</name>
<reference evidence="2 3" key="1">
    <citation type="submission" date="2009-02" db="EMBL/GenBank/DDBJ databases">
        <title>Annotation of Streptomyces hygroscopicus strain ATCC 53653.</title>
        <authorList>
            <consortium name="The Broad Institute Genome Sequencing Platform"/>
            <consortium name="Broad Institute Microbial Sequencing Center"/>
            <person name="Fischbach M."/>
            <person name="Godfrey P."/>
            <person name="Ward D."/>
            <person name="Young S."/>
            <person name="Zeng Q."/>
            <person name="Koehrsen M."/>
            <person name="Alvarado L."/>
            <person name="Berlin A.M."/>
            <person name="Bochicchio J."/>
            <person name="Borenstein D."/>
            <person name="Chapman S.B."/>
            <person name="Chen Z."/>
            <person name="Engels R."/>
            <person name="Freedman E."/>
            <person name="Gellesch M."/>
            <person name="Goldberg J."/>
            <person name="Griggs A."/>
            <person name="Gujja S."/>
            <person name="Heilman E.R."/>
            <person name="Heiman D.I."/>
            <person name="Hepburn T.A."/>
            <person name="Howarth C."/>
            <person name="Jen D."/>
            <person name="Larson L."/>
            <person name="Lewis B."/>
            <person name="Mehta T."/>
            <person name="Park D."/>
            <person name="Pearson M."/>
            <person name="Richards J."/>
            <person name="Roberts A."/>
            <person name="Saif S."/>
            <person name="Shea T.D."/>
            <person name="Shenoy N."/>
            <person name="Sisk P."/>
            <person name="Stolte C."/>
            <person name="Sykes S.N."/>
            <person name="Thomson T."/>
            <person name="Walk T."/>
            <person name="White J."/>
            <person name="Yandava C."/>
            <person name="Straight P."/>
            <person name="Clardy J."/>
            <person name="Hung D."/>
            <person name="Kolter R."/>
            <person name="Mekalanos J."/>
            <person name="Walker S."/>
            <person name="Walsh C.T."/>
            <person name="Wieland-Brown L.C."/>
            <person name="Haas B."/>
            <person name="Nusbaum C."/>
            <person name="Birren B."/>
        </authorList>
    </citation>
    <scope>NUCLEOTIDE SEQUENCE [LARGE SCALE GENOMIC DNA]</scope>
    <source>
        <strain evidence="2 3">ATCC 53653</strain>
    </source>
</reference>
<dbReference type="HOGENOM" id="CLU_1703260_0_0_11"/>
<evidence type="ECO:0000313" key="2">
    <source>
        <dbReference type="EMBL" id="EFL20594.1"/>
    </source>
</evidence>
<proteinExistence type="predicted"/>
<sequence length="154" mass="16173">MPSAGERARVVVPGGARPLTPHAVTARVHHRFPVTRPLRLGEPAERVTSLGPVTAEQGSTGALLMRGGCCSPVNTFWRAAPPPTAAPTCASPPGGRDGKDRARDEVSAWLGRGDRAVVRINPHGAVRAAFGNGGRMVDKPVLERARRILALARG</sequence>
<organism evidence="2 3">
    <name type="scientific">Streptomyces himastatinicus ATCC 53653</name>
    <dbReference type="NCBI Taxonomy" id="457427"/>
    <lineage>
        <taxon>Bacteria</taxon>
        <taxon>Bacillati</taxon>
        <taxon>Actinomycetota</taxon>
        <taxon>Actinomycetes</taxon>
        <taxon>Kitasatosporales</taxon>
        <taxon>Streptomycetaceae</taxon>
        <taxon>Streptomyces</taxon>
        <taxon>Streptomyces violaceusniger group</taxon>
    </lineage>
</organism>
<evidence type="ECO:0000313" key="3">
    <source>
        <dbReference type="Proteomes" id="UP000003963"/>
    </source>
</evidence>
<evidence type="ECO:0000256" key="1">
    <source>
        <dbReference type="SAM" id="MobiDB-lite"/>
    </source>
</evidence>
<feature type="region of interest" description="Disordered" evidence="1">
    <location>
        <begin position="81"/>
        <end position="103"/>
    </location>
</feature>
<protein>
    <submittedName>
        <fullName evidence="2">Uncharacterized protein</fullName>
    </submittedName>
</protein>
<dbReference type="STRING" id="457427.SSOG_00306"/>
<accession>D9W9A6</accession>
<keyword evidence="3" id="KW-1185">Reference proteome</keyword>
<dbReference type="EMBL" id="GG657754">
    <property type="protein sequence ID" value="EFL20594.1"/>
    <property type="molecule type" value="Genomic_DNA"/>
</dbReference>
<dbReference type="AlphaFoldDB" id="D9W9A6"/>
<gene>
    <name evidence="2" type="ORF">SSOG_00306</name>
</gene>
<dbReference type="Proteomes" id="UP000003963">
    <property type="component" value="Unassembled WGS sequence"/>
</dbReference>